<reference evidence="3" key="2">
    <citation type="submission" date="2020-09" db="EMBL/GenBank/DDBJ databases">
        <authorList>
            <person name="Sun Q."/>
            <person name="Ohkuma M."/>
        </authorList>
    </citation>
    <scope>NUCLEOTIDE SEQUENCE</scope>
    <source>
        <strain evidence="3">JCM 4956</strain>
    </source>
</reference>
<organism evidence="3 4">
    <name type="scientific">Streptomyces fructofermentans</name>
    <dbReference type="NCBI Taxonomy" id="152141"/>
    <lineage>
        <taxon>Bacteria</taxon>
        <taxon>Bacillati</taxon>
        <taxon>Actinomycetota</taxon>
        <taxon>Actinomycetes</taxon>
        <taxon>Kitasatosporales</taxon>
        <taxon>Streptomycetaceae</taxon>
        <taxon>Streptomyces</taxon>
    </lineage>
</organism>
<dbReference type="InterPro" id="IPR011576">
    <property type="entry name" value="Pyridox_Oxase_N"/>
</dbReference>
<dbReference type="InterPro" id="IPR019920">
    <property type="entry name" value="F420-binding_dom_put"/>
</dbReference>
<dbReference type="GO" id="GO:0016627">
    <property type="term" value="F:oxidoreductase activity, acting on the CH-CH group of donors"/>
    <property type="evidence" value="ECO:0007669"/>
    <property type="project" value="TreeGrafter"/>
</dbReference>
<dbReference type="GO" id="GO:0070967">
    <property type="term" value="F:coenzyme F420 binding"/>
    <property type="evidence" value="ECO:0007669"/>
    <property type="project" value="TreeGrafter"/>
</dbReference>
<name>A0A918KLW5_9ACTN</name>
<feature type="domain" description="Pyridoxamine 5'-phosphate oxidase N-terminal" evidence="2">
    <location>
        <begin position="15"/>
        <end position="131"/>
    </location>
</feature>
<sequence>MASQPLDPRAPDDLYLAFWRERHLCTLTTLRPDGTPHVVPVGVTYDPEAGLARIITNRTSAKVRHVLAAGPEGMPVAVCQVDGGRWATLEGRARVSTDPARIAEAVRRYAERYRTPAPNPARVVVEIELTRAMGRG</sequence>
<dbReference type="PANTHER" id="PTHR35176:SF1">
    <property type="entry name" value="F420H(2)-DEPENDENT BILIVERDIN REDUCTASE"/>
    <property type="match status" value="1"/>
</dbReference>
<dbReference type="NCBIfam" id="TIGR03618">
    <property type="entry name" value="Rv1155_F420"/>
    <property type="match status" value="1"/>
</dbReference>
<dbReference type="AlphaFoldDB" id="A0A918KLW5"/>
<evidence type="ECO:0000259" key="2">
    <source>
        <dbReference type="Pfam" id="PF01243"/>
    </source>
</evidence>
<keyword evidence="4" id="KW-1185">Reference proteome</keyword>
<dbReference type="InterPro" id="IPR052019">
    <property type="entry name" value="F420H2_bilvrd_red/Heme_oxyg"/>
</dbReference>
<gene>
    <name evidence="3" type="ORF">GCM10010515_36890</name>
</gene>
<dbReference type="RefSeq" id="WP_190036599.1">
    <property type="nucleotide sequence ID" value="NZ_BMWD01000011.1"/>
</dbReference>
<evidence type="ECO:0000313" key="4">
    <source>
        <dbReference type="Proteomes" id="UP000645555"/>
    </source>
</evidence>
<protein>
    <submittedName>
        <fullName evidence="3">PPOX class F420-dependent enzyme</fullName>
    </submittedName>
</protein>
<dbReference type="InterPro" id="IPR012349">
    <property type="entry name" value="Split_barrel_FMN-bd"/>
</dbReference>
<evidence type="ECO:0000256" key="1">
    <source>
        <dbReference type="ARBA" id="ARBA00023002"/>
    </source>
</evidence>
<evidence type="ECO:0000313" key="3">
    <source>
        <dbReference type="EMBL" id="GGX65817.1"/>
    </source>
</evidence>
<dbReference type="Proteomes" id="UP000645555">
    <property type="component" value="Unassembled WGS sequence"/>
</dbReference>
<reference evidence="3" key="1">
    <citation type="journal article" date="2014" name="Int. J. Syst. Evol. Microbiol.">
        <title>Complete genome sequence of Corynebacterium casei LMG S-19264T (=DSM 44701T), isolated from a smear-ripened cheese.</title>
        <authorList>
            <consortium name="US DOE Joint Genome Institute (JGI-PGF)"/>
            <person name="Walter F."/>
            <person name="Albersmeier A."/>
            <person name="Kalinowski J."/>
            <person name="Ruckert C."/>
        </authorList>
    </citation>
    <scope>NUCLEOTIDE SEQUENCE</scope>
    <source>
        <strain evidence="3">JCM 4956</strain>
    </source>
</reference>
<dbReference type="PANTHER" id="PTHR35176">
    <property type="entry name" value="HEME OXYGENASE HI_0854-RELATED"/>
    <property type="match status" value="1"/>
</dbReference>
<dbReference type="Pfam" id="PF01243">
    <property type="entry name" value="PNPOx_N"/>
    <property type="match status" value="1"/>
</dbReference>
<dbReference type="Gene3D" id="2.30.110.10">
    <property type="entry name" value="Electron Transport, Fmn-binding Protein, Chain A"/>
    <property type="match status" value="1"/>
</dbReference>
<dbReference type="EMBL" id="BMWD01000011">
    <property type="protein sequence ID" value="GGX65817.1"/>
    <property type="molecule type" value="Genomic_DNA"/>
</dbReference>
<comment type="caution">
    <text evidence="3">The sequence shown here is derived from an EMBL/GenBank/DDBJ whole genome shotgun (WGS) entry which is preliminary data.</text>
</comment>
<proteinExistence type="predicted"/>
<keyword evidence="1" id="KW-0560">Oxidoreductase</keyword>
<dbReference type="SUPFAM" id="SSF50475">
    <property type="entry name" value="FMN-binding split barrel"/>
    <property type="match status" value="1"/>
</dbReference>
<accession>A0A918KLW5</accession>
<dbReference type="GO" id="GO:0005829">
    <property type="term" value="C:cytosol"/>
    <property type="evidence" value="ECO:0007669"/>
    <property type="project" value="TreeGrafter"/>
</dbReference>